<dbReference type="EMBL" id="CP037920">
    <property type="protein sequence ID" value="QDT99691.1"/>
    <property type="molecule type" value="Genomic_DNA"/>
</dbReference>
<proteinExistence type="predicted"/>
<keyword evidence="1" id="KW-1133">Transmembrane helix</keyword>
<keyword evidence="3" id="KW-0645">Protease</keyword>
<evidence type="ECO:0000259" key="2">
    <source>
        <dbReference type="Pfam" id="PF02517"/>
    </source>
</evidence>
<feature type="transmembrane region" description="Helical" evidence="1">
    <location>
        <begin position="132"/>
        <end position="152"/>
    </location>
</feature>
<feature type="transmembrane region" description="Helical" evidence="1">
    <location>
        <begin position="184"/>
        <end position="202"/>
    </location>
</feature>
<dbReference type="GO" id="GO:0006508">
    <property type="term" value="P:proteolysis"/>
    <property type="evidence" value="ECO:0007669"/>
    <property type="project" value="UniProtKB-KW"/>
</dbReference>
<evidence type="ECO:0000313" key="4">
    <source>
        <dbReference type="Proteomes" id="UP000318704"/>
    </source>
</evidence>
<feature type="domain" description="CAAX prenyl protease 2/Lysostaphin resistance protein A-like" evidence="2">
    <location>
        <begin position="107"/>
        <end position="196"/>
    </location>
</feature>
<sequence>MNKLPMFNSDDEEELEETFVQEQQFFILGGSLFSIGFILIAFALGWLLGVSPIQYLNWSWSDLIIGVLGALPLFLFFLFACRVQIKAFQQIKQFLLAELGPRIEKGSILELFILSIFIGLGEEMLFRGVLQAWATQYGVVVAIIFTNVLFGIVHSVTRLYVIIATLMGVYLSLLLVTFSPQNLLIPIVTHTIYDFLCFLYIIRIYRQQVTTDQSGA</sequence>
<dbReference type="KEGG" id="gaw:V144x_52040"/>
<dbReference type="AlphaFoldDB" id="A0A517W350"/>
<feature type="transmembrane region" description="Helical" evidence="1">
    <location>
        <begin position="25"/>
        <end position="48"/>
    </location>
</feature>
<dbReference type="GO" id="GO:0080120">
    <property type="term" value="P:CAAX-box protein maturation"/>
    <property type="evidence" value="ECO:0007669"/>
    <property type="project" value="UniProtKB-ARBA"/>
</dbReference>
<feature type="transmembrane region" description="Helical" evidence="1">
    <location>
        <begin position="106"/>
        <end position="126"/>
    </location>
</feature>
<gene>
    <name evidence="3" type="ORF">V144x_52040</name>
</gene>
<accession>A0A517W350</accession>
<reference evidence="3 4" key="1">
    <citation type="submission" date="2019-03" db="EMBL/GenBank/DDBJ databases">
        <title>Deep-cultivation of Planctomycetes and their phenomic and genomic characterization uncovers novel biology.</title>
        <authorList>
            <person name="Wiegand S."/>
            <person name="Jogler M."/>
            <person name="Boedeker C."/>
            <person name="Pinto D."/>
            <person name="Vollmers J."/>
            <person name="Rivas-Marin E."/>
            <person name="Kohn T."/>
            <person name="Peeters S.H."/>
            <person name="Heuer A."/>
            <person name="Rast P."/>
            <person name="Oberbeckmann S."/>
            <person name="Bunk B."/>
            <person name="Jeske O."/>
            <person name="Meyerdierks A."/>
            <person name="Storesund J.E."/>
            <person name="Kallscheuer N."/>
            <person name="Luecker S."/>
            <person name="Lage O.M."/>
            <person name="Pohl T."/>
            <person name="Merkel B.J."/>
            <person name="Hornburger P."/>
            <person name="Mueller R.-W."/>
            <person name="Bruemmer F."/>
            <person name="Labrenz M."/>
            <person name="Spormann A.M."/>
            <person name="Op den Camp H."/>
            <person name="Overmann J."/>
            <person name="Amann R."/>
            <person name="Jetten M.S.M."/>
            <person name="Mascher T."/>
            <person name="Medema M.H."/>
            <person name="Devos D.P."/>
            <person name="Kaster A.-K."/>
            <person name="Ovreas L."/>
            <person name="Rohde M."/>
            <person name="Galperin M.Y."/>
            <person name="Jogler C."/>
        </authorList>
    </citation>
    <scope>NUCLEOTIDE SEQUENCE [LARGE SCALE GENOMIC DNA]</scope>
    <source>
        <strain evidence="3 4">V144</strain>
    </source>
</reference>
<keyword evidence="1" id="KW-0472">Membrane</keyword>
<keyword evidence="1" id="KW-0812">Transmembrane</keyword>
<keyword evidence="3" id="KW-0378">Hydrolase</keyword>
<feature type="transmembrane region" description="Helical" evidence="1">
    <location>
        <begin position="159"/>
        <end position="178"/>
    </location>
</feature>
<dbReference type="Proteomes" id="UP000318704">
    <property type="component" value="Chromosome"/>
</dbReference>
<dbReference type="RefSeq" id="WP_144989432.1">
    <property type="nucleotide sequence ID" value="NZ_CP037920.1"/>
</dbReference>
<name>A0A517W350_9PLAN</name>
<dbReference type="InterPro" id="IPR003675">
    <property type="entry name" value="Rce1/LyrA-like_dom"/>
</dbReference>
<dbReference type="GO" id="GO:0004175">
    <property type="term" value="F:endopeptidase activity"/>
    <property type="evidence" value="ECO:0007669"/>
    <property type="project" value="UniProtKB-ARBA"/>
</dbReference>
<protein>
    <submittedName>
        <fullName evidence="3">CAAX amino terminal protease self-immunity</fullName>
    </submittedName>
</protein>
<dbReference type="Pfam" id="PF02517">
    <property type="entry name" value="Rce1-like"/>
    <property type="match status" value="1"/>
</dbReference>
<feature type="transmembrane region" description="Helical" evidence="1">
    <location>
        <begin position="63"/>
        <end position="85"/>
    </location>
</feature>
<evidence type="ECO:0000313" key="3">
    <source>
        <dbReference type="EMBL" id="QDT99691.1"/>
    </source>
</evidence>
<evidence type="ECO:0000256" key="1">
    <source>
        <dbReference type="SAM" id="Phobius"/>
    </source>
</evidence>
<organism evidence="3 4">
    <name type="scientific">Gimesia aquarii</name>
    <dbReference type="NCBI Taxonomy" id="2527964"/>
    <lineage>
        <taxon>Bacteria</taxon>
        <taxon>Pseudomonadati</taxon>
        <taxon>Planctomycetota</taxon>
        <taxon>Planctomycetia</taxon>
        <taxon>Planctomycetales</taxon>
        <taxon>Planctomycetaceae</taxon>
        <taxon>Gimesia</taxon>
    </lineage>
</organism>